<comment type="function">
    <text evidence="4">An aminoacyl-tRNA editing enzyme that deacylates mischarged D-aminoacyl-tRNAs. Also deacylates mischarged glycyl-tRNA(Ala), protecting cells against glycine mischarging by AlaRS. Acts via tRNA-based rather than protein-based catalysis; rejects L-amino acids rather than detecting D-amino acids in the active site. By recycling D-aminoacyl-tRNA to D-amino acids and free tRNA molecules, this enzyme counteracts the toxicity associated with the formation of D-aminoacyl-tRNA entities in vivo and helps enforce protein L-homochirality.</text>
</comment>
<sequence>MRAIIQRVHCAEIIIDGKETRKIGPGLVVFLGVMKGDACQQADFLAEKVFGLRIFTDENDKMNLSLADVGGELLVVSNFTLGTDCRKGRRPSFDLAAPPAAAEQLYLRFVEQARALGVKSVQTGEFGAHMDVLVNNNGPVNLVIDTEKIGK</sequence>
<dbReference type="PANTHER" id="PTHR10472">
    <property type="entry name" value="D-TYROSYL-TRNA TYR DEACYLASE"/>
    <property type="match status" value="1"/>
</dbReference>
<organism evidence="5 6">
    <name type="scientific">Neglectibacter timonensis</name>
    <dbReference type="NCBI Taxonomy" id="1776382"/>
    <lineage>
        <taxon>Bacteria</taxon>
        <taxon>Bacillati</taxon>
        <taxon>Bacillota</taxon>
        <taxon>Clostridia</taxon>
        <taxon>Eubacteriales</taxon>
        <taxon>Oscillospiraceae</taxon>
        <taxon>Neglectibacter</taxon>
    </lineage>
</organism>
<comment type="caution">
    <text evidence="5">The sequence shown here is derived from an EMBL/GenBank/DDBJ whole genome shotgun (WGS) entry which is preliminary data.</text>
</comment>
<dbReference type="Gene3D" id="3.50.80.10">
    <property type="entry name" value="D-tyrosyl-tRNA(Tyr) deacylase"/>
    <property type="match status" value="1"/>
</dbReference>
<dbReference type="SUPFAM" id="SSF69500">
    <property type="entry name" value="DTD-like"/>
    <property type="match status" value="1"/>
</dbReference>
<dbReference type="HAMAP" id="MF_00518">
    <property type="entry name" value="Deacylase_Dtd"/>
    <property type="match status" value="1"/>
</dbReference>
<keyword evidence="4" id="KW-0963">Cytoplasm</keyword>
<evidence type="ECO:0000313" key="6">
    <source>
        <dbReference type="Proteomes" id="UP001524473"/>
    </source>
</evidence>
<dbReference type="RefSeq" id="WP_066864556.1">
    <property type="nucleotide sequence ID" value="NZ_CABKVV010000014.1"/>
</dbReference>
<dbReference type="NCBIfam" id="TIGR00256">
    <property type="entry name" value="D-aminoacyl-tRNA deacylase"/>
    <property type="match status" value="1"/>
</dbReference>
<keyword evidence="2 4" id="KW-0820">tRNA-binding</keyword>
<keyword evidence="4" id="KW-0694">RNA-binding</keyword>
<keyword evidence="6" id="KW-1185">Reference proteome</keyword>
<evidence type="ECO:0000256" key="4">
    <source>
        <dbReference type="HAMAP-Rule" id="MF_00518"/>
    </source>
</evidence>
<reference evidence="5 6" key="1">
    <citation type="submission" date="2022-06" db="EMBL/GenBank/DDBJ databases">
        <title>Isolation of gut microbiota from human fecal samples.</title>
        <authorList>
            <person name="Pamer E.G."/>
            <person name="Barat B."/>
            <person name="Waligurski E."/>
            <person name="Medina S."/>
            <person name="Paddock L."/>
            <person name="Mostad J."/>
        </authorList>
    </citation>
    <scope>NUCLEOTIDE SEQUENCE [LARGE SCALE GENOMIC DNA]</scope>
    <source>
        <strain evidence="5 6">DFI.9.73</strain>
    </source>
</reference>
<dbReference type="Proteomes" id="UP001524473">
    <property type="component" value="Unassembled WGS sequence"/>
</dbReference>
<dbReference type="EC" id="3.1.1.-" evidence="4"/>
<comment type="subcellular location">
    <subcellularLocation>
        <location evidence="4">Cytoplasm</location>
    </subcellularLocation>
</comment>
<comment type="subunit">
    <text evidence="4">Homodimer.</text>
</comment>
<proteinExistence type="inferred from homology"/>
<dbReference type="Pfam" id="PF02580">
    <property type="entry name" value="Tyr_Deacylase"/>
    <property type="match status" value="1"/>
</dbReference>
<evidence type="ECO:0000313" key="5">
    <source>
        <dbReference type="EMBL" id="MCQ4839532.1"/>
    </source>
</evidence>
<evidence type="ECO:0000256" key="3">
    <source>
        <dbReference type="ARBA" id="ARBA00022801"/>
    </source>
</evidence>
<name>A0ABT1RXY7_9FIRM</name>
<keyword evidence="3 4" id="KW-0378">Hydrolase</keyword>
<dbReference type="InterPro" id="IPR023509">
    <property type="entry name" value="DTD-like_sf"/>
</dbReference>
<dbReference type="GO" id="GO:0051499">
    <property type="term" value="F:D-aminoacyl-tRNA deacylase activity"/>
    <property type="evidence" value="ECO:0007669"/>
    <property type="project" value="UniProtKB-EC"/>
</dbReference>
<evidence type="ECO:0000256" key="2">
    <source>
        <dbReference type="ARBA" id="ARBA00022555"/>
    </source>
</evidence>
<gene>
    <name evidence="4 5" type="primary">dtd</name>
    <name evidence="5" type="ORF">NE695_06320</name>
</gene>
<dbReference type="GeneID" id="90532603"/>
<evidence type="ECO:0000256" key="1">
    <source>
        <dbReference type="ARBA" id="ARBA00009673"/>
    </source>
</evidence>
<dbReference type="PANTHER" id="PTHR10472:SF5">
    <property type="entry name" value="D-AMINOACYL-TRNA DEACYLASE 1"/>
    <property type="match status" value="1"/>
</dbReference>
<protein>
    <recommendedName>
        <fullName evidence="4">D-aminoacyl-tRNA deacylase</fullName>
        <shortName evidence="4">DTD</shortName>
        <ecNumber evidence="4">3.1.1.96</ecNumber>
    </recommendedName>
    <alternativeName>
        <fullName evidence="4">Gly-tRNA(Ala) deacylase</fullName>
        <ecNumber evidence="4">3.1.1.-</ecNumber>
    </alternativeName>
</protein>
<accession>A0ABT1RXY7</accession>
<dbReference type="InterPro" id="IPR003732">
    <property type="entry name" value="Daa-tRNA_deacyls_DTD"/>
</dbReference>
<comment type="similarity">
    <text evidence="1 4">Belongs to the DTD family.</text>
</comment>
<comment type="catalytic activity">
    <reaction evidence="4">
        <text>a D-aminoacyl-tRNA + H2O = a tRNA + a D-alpha-amino acid + H(+)</text>
        <dbReference type="Rhea" id="RHEA:13953"/>
        <dbReference type="Rhea" id="RHEA-COMP:10123"/>
        <dbReference type="Rhea" id="RHEA-COMP:10124"/>
        <dbReference type="ChEBI" id="CHEBI:15377"/>
        <dbReference type="ChEBI" id="CHEBI:15378"/>
        <dbReference type="ChEBI" id="CHEBI:59871"/>
        <dbReference type="ChEBI" id="CHEBI:78442"/>
        <dbReference type="ChEBI" id="CHEBI:79333"/>
        <dbReference type="EC" id="3.1.1.96"/>
    </reaction>
</comment>
<comment type="domain">
    <text evidence="4">A Gly-cisPro motif from one monomer fits into the active site of the other monomer to allow specific chiral rejection of L-amino acids.</text>
</comment>
<comment type="catalytic activity">
    <reaction evidence="4">
        <text>glycyl-tRNA(Ala) + H2O = tRNA(Ala) + glycine + H(+)</text>
        <dbReference type="Rhea" id="RHEA:53744"/>
        <dbReference type="Rhea" id="RHEA-COMP:9657"/>
        <dbReference type="Rhea" id="RHEA-COMP:13640"/>
        <dbReference type="ChEBI" id="CHEBI:15377"/>
        <dbReference type="ChEBI" id="CHEBI:15378"/>
        <dbReference type="ChEBI" id="CHEBI:57305"/>
        <dbReference type="ChEBI" id="CHEBI:78442"/>
        <dbReference type="ChEBI" id="CHEBI:78522"/>
    </reaction>
</comment>
<dbReference type="EMBL" id="JANFZH010000011">
    <property type="protein sequence ID" value="MCQ4839532.1"/>
    <property type="molecule type" value="Genomic_DNA"/>
</dbReference>
<dbReference type="EC" id="3.1.1.96" evidence="4"/>
<feature type="short sequence motif" description="Gly-cisPro motif, important for rejection of L-amino acids" evidence="4">
    <location>
        <begin position="138"/>
        <end position="139"/>
    </location>
</feature>